<dbReference type="AlphaFoldDB" id="A0A9P8AFR1"/>
<dbReference type="EMBL" id="CM032181">
    <property type="protein sequence ID" value="KAG7100196.1"/>
    <property type="molecule type" value="Genomic_DNA"/>
</dbReference>
<accession>A0A9P8AFR1</accession>
<dbReference type="OrthoDB" id="3104141at2759"/>
<evidence type="ECO:0000313" key="2">
    <source>
        <dbReference type="Proteomes" id="UP001049176"/>
    </source>
</evidence>
<proteinExistence type="predicted"/>
<protein>
    <submittedName>
        <fullName evidence="1">Uncharacterized protein</fullName>
    </submittedName>
</protein>
<reference evidence="1" key="1">
    <citation type="journal article" date="2021" name="Genome Biol. Evol.">
        <title>The assembled and annotated genome of the fairy-ring fungus Marasmius oreades.</title>
        <authorList>
            <person name="Hiltunen M."/>
            <person name="Ament-Velasquez S.L."/>
            <person name="Johannesson H."/>
        </authorList>
    </citation>
    <scope>NUCLEOTIDE SEQUENCE</scope>
    <source>
        <strain evidence="1">03SP1</strain>
    </source>
</reference>
<dbReference type="KEGG" id="more:E1B28_001973"/>
<dbReference type="RefSeq" id="XP_043016666.1">
    <property type="nucleotide sequence ID" value="XM_043147952.1"/>
</dbReference>
<comment type="caution">
    <text evidence="1">The sequence shown here is derived from an EMBL/GenBank/DDBJ whole genome shotgun (WGS) entry which is preliminary data.</text>
</comment>
<keyword evidence="2" id="KW-1185">Reference proteome</keyword>
<dbReference type="GeneID" id="66071049"/>
<organism evidence="1 2">
    <name type="scientific">Marasmius oreades</name>
    <name type="common">fairy-ring Marasmius</name>
    <dbReference type="NCBI Taxonomy" id="181124"/>
    <lineage>
        <taxon>Eukaryota</taxon>
        <taxon>Fungi</taxon>
        <taxon>Dikarya</taxon>
        <taxon>Basidiomycota</taxon>
        <taxon>Agaricomycotina</taxon>
        <taxon>Agaricomycetes</taxon>
        <taxon>Agaricomycetidae</taxon>
        <taxon>Agaricales</taxon>
        <taxon>Marasmiineae</taxon>
        <taxon>Marasmiaceae</taxon>
        <taxon>Marasmius</taxon>
    </lineage>
</organism>
<gene>
    <name evidence="1" type="ORF">E1B28_001973</name>
</gene>
<name>A0A9P8AFR1_9AGAR</name>
<sequence length="190" mass="20884">MFANRQSHPGNGRQEGLGGDELTRQQLADARPLHRDLVSGLTSATRNGDVFRMNLIGGALGALAKARVFESLSEGTGLAEEQGVALLLCDAVYIFERACATESPSQDPLAIMIRNRTRGEDLAKIVIDSGLSYLVNPSPFGLRHPRQTPYTYFHSQLKKALYRAQIEPPEDIRVAARELLSGSFRHTPRV</sequence>
<dbReference type="Proteomes" id="UP001049176">
    <property type="component" value="Chromosome 1"/>
</dbReference>
<evidence type="ECO:0000313" key="1">
    <source>
        <dbReference type="EMBL" id="KAG7100196.1"/>
    </source>
</evidence>